<dbReference type="InterPro" id="IPR036116">
    <property type="entry name" value="FN3_sf"/>
</dbReference>
<dbReference type="SMART" id="SM00060">
    <property type="entry name" value="FN3"/>
    <property type="match status" value="1"/>
</dbReference>
<name>A0AAX3RRI7_BACIU</name>
<dbReference type="Proteomes" id="UP001214898">
    <property type="component" value="Chromosome"/>
</dbReference>
<proteinExistence type="predicted"/>
<accession>A0AAX3RRI7</accession>
<dbReference type="CDD" id="cd00063">
    <property type="entry name" value="FN3"/>
    <property type="match status" value="1"/>
</dbReference>
<dbReference type="EMBL" id="CP120576">
    <property type="protein sequence ID" value="WEY84794.1"/>
    <property type="molecule type" value="Genomic_DNA"/>
</dbReference>
<reference evidence="3" key="1">
    <citation type="submission" date="2025-02" db="EMBL/GenBank/DDBJ databases">
        <title>Complete genome sequences of 52 Bacillus and Priestia strains isolated from West-African fermentations and 26 reference strains from the DSMZ collection.</title>
        <authorList>
            <person name="Wiedenbein E.S."/>
            <person name="Canoy T.S."/>
            <person name="Hui Y."/>
            <person name="Parkouda C."/>
            <person name="Dawende C."/>
            <person name="Ametefe E."/>
            <person name="Jespersen L."/>
            <person name="Nielsen D.S."/>
        </authorList>
    </citation>
    <scope>NUCLEOTIDE SEQUENCE</scope>
    <source>
        <strain evidence="3">PRO56</strain>
    </source>
</reference>
<feature type="compositionally biased region" description="Basic and acidic residues" evidence="1">
    <location>
        <begin position="81"/>
        <end position="96"/>
    </location>
</feature>
<dbReference type="AlphaFoldDB" id="A0AAX3RRI7"/>
<dbReference type="Gene3D" id="2.60.40.10">
    <property type="entry name" value="Immunoglobulins"/>
    <property type="match status" value="1"/>
</dbReference>
<sequence>MALLSPLSKLLPNAPQNLSFTATTDSVTVTWDAVDGATSYDVYRSGNKIDNTTETTYVSSGLKADTQYTFAIAAVNEVGASDKSENLVTRTQKEPTTESSSS</sequence>
<feature type="region of interest" description="Disordered" evidence="1">
    <location>
        <begin position="81"/>
        <end position="102"/>
    </location>
</feature>
<dbReference type="Pfam" id="PF00041">
    <property type="entry name" value="fn3"/>
    <property type="match status" value="1"/>
</dbReference>
<evidence type="ECO:0000256" key="1">
    <source>
        <dbReference type="SAM" id="MobiDB-lite"/>
    </source>
</evidence>
<evidence type="ECO:0000313" key="3">
    <source>
        <dbReference type="EMBL" id="WEY84794.1"/>
    </source>
</evidence>
<feature type="domain" description="Fibronectin type-III" evidence="2">
    <location>
        <begin position="14"/>
        <end position="94"/>
    </location>
</feature>
<evidence type="ECO:0000313" key="4">
    <source>
        <dbReference type="Proteomes" id="UP001214898"/>
    </source>
</evidence>
<gene>
    <name evidence="3" type="ORF">P5633_21680</name>
</gene>
<organism evidence="3 4">
    <name type="scientific">Bacillus subtilis</name>
    <dbReference type="NCBI Taxonomy" id="1423"/>
    <lineage>
        <taxon>Bacteria</taxon>
        <taxon>Bacillati</taxon>
        <taxon>Bacillota</taxon>
        <taxon>Bacilli</taxon>
        <taxon>Bacillales</taxon>
        <taxon>Bacillaceae</taxon>
        <taxon>Bacillus</taxon>
    </lineage>
</organism>
<dbReference type="PROSITE" id="PS50853">
    <property type="entry name" value="FN3"/>
    <property type="match status" value="1"/>
</dbReference>
<evidence type="ECO:0000259" key="2">
    <source>
        <dbReference type="PROSITE" id="PS50853"/>
    </source>
</evidence>
<dbReference type="SUPFAM" id="SSF49265">
    <property type="entry name" value="Fibronectin type III"/>
    <property type="match status" value="1"/>
</dbReference>
<dbReference type="InterPro" id="IPR013783">
    <property type="entry name" value="Ig-like_fold"/>
</dbReference>
<protein>
    <submittedName>
        <fullName evidence="3">Fibronectin type III domain-containing protein</fullName>
    </submittedName>
</protein>
<dbReference type="InterPro" id="IPR003961">
    <property type="entry name" value="FN3_dom"/>
</dbReference>